<evidence type="ECO:0000313" key="2">
    <source>
        <dbReference type="Proteomes" id="UP000194737"/>
    </source>
</evidence>
<dbReference type="RefSeq" id="WP_086325202.1">
    <property type="nucleotide sequence ID" value="NZ_NGLB01000003.1"/>
</dbReference>
<proteinExistence type="predicted"/>
<name>A0AB73P126_ENTFC</name>
<dbReference type="EMBL" id="NGLB01000003">
    <property type="protein sequence ID" value="OTN94465.1"/>
    <property type="molecule type" value="Genomic_DNA"/>
</dbReference>
<accession>A0AB73P126</accession>
<reference evidence="1 2" key="1">
    <citation type="submission" date="2017-05" db="EMBL/GenBank/DDBJ databases">
        <title>The Genome Sequence of Enterococcus faecium 6F2_DIV0138.</title>
        <authorList>
            <consortium name="The Broad Institute Genomics Platform"/>
            <consortium name="The Broad Institute Genomic Center for Infectious Diseases"/>
            <person name="Earl A."/>
            <person name="Manson A."/>
            <person name="Schwartman J."/>
            <person name="Gilmore M."/>
            <person name="Abouelleil A."/>
            <person name="Cao P."/>
            <person name="Chapman S."/>
            <person name="Cusick C."/>
            <person name="Shea T."/>
            <person name="Young S."/>
            <person name="Neafsey D."/>
            <person name="Nusbaum C."/>
            <person name="Birren B."/>
        </authorList>
    </citation>
    <scope>NUCLEOTIDE SEQUENCE [LARGE SCALE GENOMIC DNA]</scope>
    <source>
        <strain evidence="1 2">6F2_DIV0138</strain>
    </source>
</reference>
<comment type="caution">
    <text evidence="1">The sequence shown here is derived from an EMBL/GenBank/DDBJ whole genome shotgun (WGS) entry which is preliminary data.</text>
</comment>
<organism evidence="1 2">
    <name type="scientific">Enterococcus faecium</name>
    <name type="common">Streptococcus faecium</name>
    <dbReference type="NCBI Taxonomy" id="1352"/>
    <lineage>
        <taxon>Bacteria</taxon>
        <taxon>Bacillati</taxon>
        <taxon>Bacillota</taxon>
        <taxon>Bacilli</taxon>
        <taxon>Lactobacillales</taxon>
        <taxon>Enterococcaceae</taxon>
        <taxon>Enterococcus</taxon>
    </lineage>
</organism>
<evidence type="ECO:0000313" key="1">
    <source>
        <dbReference type="EMBL" id="OTN94465.1"/>
    </source>
</evidence>
<dbReference type="AlphaFoldDB" id="A0AB73P126"/>
<protein>
    <submittedName>
        <fullName evidence="1">Uncharacterized protein</fullName>
    </submittedName>
</protein>
<dbReference type="Proteomes" id="UP000194737">
    <property type="component" value="Unassembled WGS sequence"/>
</dbReference>
<gene>
    <name evidence="1" type="ORF">A5804_002776</name>
</gene>
<sequence>MKCNQLSIEKDNITEIVNEIVPLSDLPKQQIYIEYQRLLLNAIIQYIFYVYPSDKHTISHCLHLLNNENINQTFLTLSQYHPARISYEKFLEQISFAKEGKNINSIENNKLFQQTKIGLEIILRGLDLETVLF</sequence>